<dbReference type="InterPro" id="IPR025287">
    <property type="entry name" value="WAK_GUB"/>
</dbReference>
<keyword evidence="20" id="KW-1185">Reference proteome</keyword>
<accession>A0A8K0DRA7</accession>
<gene>
    <name evidence="19" type="ORF">FNV43_RR23941</name>
</gene>
<feature type="domain" description="RING-type" evidence="18">
    <location>
        <begin position="318"/>
        <end position="360"/>
    </location>
</feature>
<evidence type="ECO:0000256" key="2">
    <source>
        <dbReference type="ARBA" id="ARBA00004167"/>
    </source>
</evidence>
<dbReference type="GO" id="GO:0061630">
    <property type="term" value="F:ubiquitin protein ligase activity"/>
    <property type="evidence" value="ECO:0007669"/>
    <property type="project" value="UniProtKB-EC"/>
</dbReference>
<dbReference type="SMART" id="SM00184">
    <property type="entry name" value="RING"/>
    <property type="match status" value="1"/>
</dbReference>
<dbReference type="InterPro" id="IPR013083">
    <property type="entry name" value="Znf_RING/FYVE/PHD"/>
</dbReference>
<dbReference type="PROSITE" id="PS50089">
    <property type="entry name" value="ZF_RING_2"/>
    <property type="match status" value="1"/>
</dbReference>
<dbReference type="Pfam" id="PF13947">
    <property type="entry name" value="GUB_WAK_bind"/>
    <property type="match status" value="1"/>
</dbReference>
<evidence type="ECO:0000256" key="1">
    <source>
        <dbReference type="ARBA" id="ARBA00000900"/>
    </source>
</evidence>
<dbReference type="OrthoDB" id="8062037at2759"/>
<keyword evidence="11" id="KW-0862">Zinc</keyword>
<protein>
    <recommendedName>
        <fullName evidence="4">RING-type E3 ubiquitin transferase</fullName>
        <ecNumber evidence="4">2.3.2.27</ecNumber>
    </recommendedName>
</protein>
<evidence type="ECO:0000256" key="4">
    <source>
        <dbReference type="ARBA" id="ARBA00012483"/>
    </source>
</evidence>
<dbReference type="PANTHER" id="PTHR46279">
    <property type="entry name" value="RING/U-BOX SUPERFAMILY PROTEIN"/>
    <property type="match status" value="1"/>
</dbReference>
<evidence type="ECO:0000256" key="17">
    <source>
        <dbReference type="SAM" id="SignalP"/>
    </source>
</evidence>
<feature type="signal peptide" evidence="17">
    <location>
        <begin position="1"/>
        <end position="22"/>
    </location>
</feature>
<evidence type="ECO:0000256" key="9">
    <source>
        <dbReference type="ARBA" id="ARBA00022771"/>
    </source>
</evidence>
<organism evidence="19 20">
    <name type="scientific">Rhamnella rubrinervis</name>
    <dbReference type="NCBI Taxonomy" id="2594499"/>
    <lineage>
        <taxon>Eukaryota</taxon>
        <taxon>Viridiplantae</taxon>
        <taxon>Streptophyta</taxon>
        <taxon>Embryophyta</taxon>
        <taxon>Tracheophyta</taxon>
        <taxon>Spermatophyta</taxon>
        <taxon>Magnoliopsida</taxon>
        <taxon>eudicotyledons</taxon>
        <taxon>Gunneridae</taxon>
        <taxon>Pentapetalae</taxon>
        <taxon>rosids</taxon>
        <taxon>fabids</taxon>
        <taxon>Rosales</taxon>
        <taxon>Rhamnaceae</taxon>
        <taxon>rhamnoid group</taxon>
        <taxon>Rhamneae</taxon>
        <taxon>Rhamnella</taxon>
    </lineage>
</organism>
<dbReference type="EC" id="2.3.2.27" evidence="4"/>
<dbReference type="Pfam" id="PF13639">
    <property type="entry name" value="zf-RING_2"/>
    <property type="match status" value="1"/>
</dbReference>
<dbReference type="SUPFAM" id="SSF57850">
    <property type="entry name" value="RING/U-box"/>
    <property type="match status" value="1"/>
</dbReference>
<feature type="transmembrane region" description="Helical" evidence="16">
    <location>
        <begin position="238"/>
        <end position="263"/>
    </location>
</feature>
<keyword evidence="13 16" id="KW-0472">Membrane</keyword>
<evidence type="ECO:0000256" key="6">
    <source>
        <dbReference type="ARBA" id="ARBA00022692"/>
    </source>
</evidence>
<proteinExistence type="inferred from homology"/>
<dbReference type="GO" id="GO:0030247">
    <property type="term" value="F:polysaccharide binding"/>
    <property type="evidence" value="ECO:0007669"/>
    <property type="project" value="InterPro"/>
</dbReference>
<evidence type="ECO:0000259" key="18">
    <source>
        <dbReference type="PROSITE" id="PS50089"/>
    </source>
</evidence>
<keyword evidence="6 16" id="KW-0812">Transmembrane</keyword>
<reference evidence="19" key="1">
    <citation type="submission" date="2020-03" db="EMBL/GenBank/DDBJ databases">
        <title>A high-quality chromosome-level genome assembly of a woody plant with both climbing and erect habits, Rhamnella rubrinervis.</title>
        <authorList>
            <person name="Lu Z."/>
            <person name="Yang Y."/>
            <person name="Zhu X."/>
            <person name="Sun Y."/>
        </authorList>
    </citation>
    <scope>NUCLEOTIDE SEQUENCE</scope>
    <source>
        <strain evidence="19">BYM</strain>
        <tissue evidence="19">Leaf</tissue>
    </source>
</reference>
<dbReference type="InterPro" id="IPR001841">
    <property type="entry name" value="Znf_RING"/>
</dbReference>
<evidence type="ECO:0000256" key="3">
    <source>
        <dbReference type="ARBA" id="ARBA00004906"/>
    </source>
</evidence>
<dbReference type="AlphaFoldDB" id="A0A8K0DRA7"/>
<dbReference type="Proteomes" id="UP000796880">
    <property type="component" value="Unassembled WGS sequence"/>
</dbReference>
<dbReference type="PROSITE" id="PS51257">
    <property type="entry name" value="PROKAR_LIPOPROTEIN"/>
    <property type="match status" value="1"/>
</dbReference>
<evidence type="ECO:0000256" key="13">
    <source>
        <dbReference type="ARBA" id="ARBA00023136"/>
    </source>
</evidence>
<dbReference type="Gene3D" id="3.30.40.10">
    <property type="entry name" value="Zinc/RING finger domain, C3HC4 (zinc finger)"/>
    <property type="match status" value="1"/>
</dbReference>
<evidence type="ECO:0000256" key="7">
    <source>
        <dbReference type="ARBA" id="ARBA00022723"/>
    </source>
</evidence>
<dbReference type="CDD" id="cd16461">
    <property type="entry name" value="RING-H2_EL5-like"/>
    <property type="match status" value="1"/>
</dbReference>
<keyword evidence="9 15" id="KW-0863">Zinc-finger</keyword>
<sequence>MNVLKLTPYILLLLLFFFSCLATSLQVCTKAVCGMGEPEIRFPFVVKNGRQSKSCGYPGFGVSCDTRSQTVLNLPNSGDFTVQAIDYGTQEVWINDPNNCLPQRILSLNLSGSPFYGAFNQDFTFFNCTLGYFRQRLKPITCLSGSTYTIYATASFVVASYLSSKCNSLGTFPVPVQWPLYENLPSSDLSDNLRLTWDMPTCGRCESMGGRCGWRSNSSREIVCSSLPSRGIPRTARYAVAVGVGAPAVLCFLGLLCCIFGRVKSIARNRPRPISDFSSSVAPQPTFVVGLDGPTIESYPKMVLGESRRLPKPDDVTCSICLSEYRPKDTLKTIPHCRHCFHADCIDGWLRLNATCPICRKSPQPSTPPDV</sequence>
<dbReference type="GO" id="GO:0016020">
    <property type="term" value="C:membrane"/>
    <property type="evidence" value="ECO:0007669"/>
    <property type="project" value="UniProtKB-SubCell"/>
</dbReference>
<evidence type="ECO:0000313" key="19">
    <source>
        <dbReference type="EMBL" id="KAF3432839.1"/>
    </source>
</evidence>
<name>A0A8K0DRA7_9ROSA</name>
<evidence type="ECO:0000256" key="14">
    <source>
        <dbReference type="ARBA" id="ARBA00024209"/>
    </source>
</evidence>
<evidence type="ECO:0000256" key="15">
    <source>
        <dbReference type="PROSITE-ProRule" id="PRU00175"/>
    </source>
</evidence>
<dbReference type="PANTHER" id="PTHR46279:SF10">
    <property type="entry name" value="RING-TYPE E3 UBIQUITIN TRANSFERASE"/>
    <property type="match status" value="1"/>
</dbReference>
<keyword evidence="5" id="KW-0808">Transferase</keyword>
<dbReference type="EMBL" id="VOIH02000011">
    <property type="protein sequence ID" value="KAF3432839.1"/>
    <property type="molecule type" value="Genomic_DNA"/>
</dbReference>
<dbReference type="GO" id="GO:0008270">
    <property type="term" value="F:zinc ion binding"/>
    <property type="evidence" value="ECO:0007669"/>
    <property type="project" value="UniProtKB-KW"/>
</dbReference>
<evidence type="ECO:0000256" key="16">
    <source>
        <dbReference type="SAM" id="Phobius"/>
    </source>
</evidence>
<dbReference type="InterPro" id="IPR046948">
    <property type="entry name" value="ATL20-22-like"/>
</dbReference>
<evidence type="ECO:0000313" key="20">
    <source>
        <dbReference type="Proteomes" id="UP000796880"/>
    </source>
</evidence>
<comment type="pathway">
    <text evidence="3">Protein modification; protein ubiquitination.</text>
</comment>
<comment type="catalytic activity">
    <reaction evidence="1">
        <text>S-ubiquitinyl-[E2 ubiquitin-conjugating enzyme]-L-cysteine + [acceptor protein]-L-lysine = [E2 ubiquitin-conjugating enzyme]-L-cysteine + N(6)-ubiquitinyl-[acceptor protein]-L-lysine.</text>
        <dbReference type="EC" id="2.3.2.27"/>
    </reaction>
</comment>
<evidence type="ECO:0000256" key="5">
    <source>
        <dbReference type="ARBA" id="ARBA00022679"/>
    </source>
</evidence>
<keyword evidence="12 16" id="KW-1133">Transmembrane helix</keyword>
<keyword evidence="10" id="KW-0833">Ubl conjugation pathway</keyword>
<evidence type="ECO:0000256" key="12">
    <source>
        <dbReference type="ARBA" id="ARBA00022989"/>
    </source>
</evidence>
<comment type="similarity">
    <text evidence="14">Belongs to the RING-type zinc finger family. ATL subfamily.</text>
</comment>
<keyword evidence="8 17" id="KW-0732">Signal</keyword>
<feature type="chain" id="PRO_5035426047" description="RING-type E3 ubiquitin transferase" evidence="17">
    <location>
        <begin position="23"/>
        <end position="371"/>
    </location>
</feature>
<evidence type="ECO:0000256" key="8">
    <source>
        <dbReference type="ARBA" id="ARBA00022729"/>
    </source>
</evidence>
<evidence type="ECO:0000256" key="10">
    <source>
        <dbReference type="ARBA" id="ARBA00022786"/>
    </source>
</evidence>
<keyword evidence="7" id="KW-0479">Metal-binding</keyword>
<comment type="subcellular location">
    <subcellularLocation>
        <location evidence="2">Membrane</location>
        <topology evidence="2">Single-pass membrane protein</topology>
    </subcellularLocation>
</comment>
<comment type="caution">
    <text evidence="19">The sequence shown here is derived from an EMBL/GenBank/DDBJ whole genome shotgun (WGS) entry which is preliminary data.</text>
</comment>
<evidence type="ECO:0000256" key="11">
    <source>
        <dbReference type="ARBA" id="ARBA00022833"/>
    </source>
</evidence>